<comment type="caution">
    <text evidence="1">The sequence shown here is derived from an EMBL/GenBank/DDBJ whole genome shotgun (WGS) entry which is preliminary data.</text>
</comment>
<evidence type="ECO:0000313" key="2">
    <source>
        <dbReference type="Proteomes" id="UP000527352"/>
    </source>
</evidence>
<keyword evidence="2" id="KW-1185">Reference proteome</keyword>
<evidence type="ECO:0000313" key="1">
    <source>
        <dbReference type="EMBL" id="NLQ22308.1"/>
    </source>
</evidence>
<dbReference type="SUPFAM" id="SSF46955">
    <property type="entry name" value="Putative DNA-binding domain"/>
    <property type="match status" value="1"/>
</dbReference>
<accession>A0ABX1KLY5</accession>
<dbReference type="Proteomes" id="UP000527352">
    <property type="component" value="Unassembled WGS sequence"/>
</dbReference>
<proteinExistence type="predicted"/>
<dbReference type="RefSeq" id="WP_115334968.1">
    <property type="nucleotide sequence ID" value="NZ_JABAEB010000003.1"/>
</dbReference>
<evidence type="ECO:0008006" key="3">
    <source>
        <dbReference type="Google" id="ProtNLM"/>
    </source>
</evidence>
<sequence length="71" mass="8358">MMIKGYWCTKDITERFRCTSRTIYRWMQKPQHPFPKPRMLAAGSQNLWAIDDVEAWETQAANHQTNNSQAA</sequence>
<organism evidence="1 2">
    <name type="scientific">Shewanella oncorhynchi</name>
    <dbReference type="NCBI Taxonomy" id="2726434"/>
    <lineage>
        <taxon>Bacteria</taxon>
        <taxon>Pseudomonadati</taxon>
        <taxon>Pseudomonadota</taxon>
        <taxon>Gammaproteobacteria</taxon>
        <taxon>Alteromonadales</taxon>
        <taxon>Shewanellaceae</taxon>
        <taxon>Shewanella</taxon>
    </lineage>
</organism>
<gene>
    <name evidence="1" type="ORF">HGO26_05365</name>
</gene>
<dbReference type="InterPro" id="IPR009061">
    <property type="entry name" value="DNA-bd_dom_put_sf"/>
</dbReference>
<protein>
    <recommendedName>
        <fullName evidence="3">Prophage CP4-57 regulatory protein (AlpA)</fullName>
    </recommendedName>
</protein>
<name>A0ABX1KLY5_9GAMM</name>
<dbReference type="EMBL" id="JABAEB010000003">
    <property type="protein sequence ID" value="NLQ22308.1"/>
    <property type="molecule type" value="Genomic_DNA"/>
</dbReference>
<reference evidence="1 2" key="1">
    <citation type="submission" date="2020-04" db="EMBL/GenBank/DDBJ databases">
        <title>The first description of lens atrophy caused by putative novel Shewanella sp. that is a new emerging pathogen for cultured rainbow trout?</title>
        <authorList>
            <person name="Saticioglu I.B."/>
            <person name="Duman M."/>
            <person name="Altun S."/>
        </authorList>
    </citation>
    <scope>NUCLEOTIDE SEQUENCE [LARGE SCALE GENOMIC DNA]</scope>
    <source>
        <strain evidence="1 2">S-1</strain>
    </source>
</reference>